<keyword evidence="3" id="KW-0520">NAD</keyword>
<evidence type="ECO:0000313" key="7">
    <source>
        <dbReference type="EMBL" id="SME51310.1"/>
    </source>
</evidence>
<dbReference type="SUPFAM" id="SSF51735">
    <property type="entry name" value="NAD(P)-binding Rossmann-fold domains"/>
    <property type="match status" value="1"/>
</dbReference>
<evidence type="ECO:0000256" key="3">
    <source>
        <dbReference type="ARBA" id="ARBA00023027"/>
    </source>
</evidence>
<dbReference type="InterPro" id="IPR002204">
    <property type="entry name" value="3-OH-isobutyrate_DH-rel_CS"/>
</dbReference>
<evidence type="ECO:0000259" key="6">
    <source>
        <dbReference type="Pfam" id="PF14833"/>
    </source>
</evidence>
<dbReference type="InterPro" id="IPR006115">
    <property type="entry name" value="6PGDH_NADP-bd"/>
</dbReference>
<accession>A0A1Y6AUE5</accession>
<comment type="similarity">
    <text evidence="1">Belongs to the HIBADH-related family.</text>
</comment>
<protein>
    <submittedName>
        <fullName evidence="7">2-(Hydroxymethyl)glutarate dehydrogenase</fullName>
        <ecNumber evidence="7">1.1.1.291</ecNumber>
    </submittedName>
</protein>
<dbReference type="InterPro" id="IPR015815">
    <property type="entry name" value="HIBADH-related"/>
</dbReference>
<organism evidence="7 8">
    <name type="scientific">Bacillus mobilis</name>
    <dbReference type="NCBI Taxonomy" id="2026190"/>
    <lineage>
        <taxon>Bacteria</taxon>
        <taxon>Bacillati</taxon>
        <taxon>Bacillota</taxon>
        <taxon>Bacilli</taxon>
        <taxon>Bacillales</taxon>
        <taxon>Bacillaceae</taxon>
        <taxon>Bacillus</taxon>
        <taxon>Bacillus cereus group</taxon>
    </lineage>
</organism>
<evidence type="ECO:0000259" key="5">
    <source>
        <dbReference type="Pfam" id="PF03446"/>
    </source>
</evidence>
<evidence type="ECO:0000313" key="8">
    <source>
        <dbReference type="Proteomes" id="UP000194439"/>
    </source>
</evidence>
<gene>
    <name evidence="7" type="primary">Hgd</name>
    <name evidence="7" type="ORF">BACERE00185_05684</name>
</gene>
<sequence length="297" mass="32364">MKKIGFIGLGNMGLPMSKNLVKSSYTVYGVDLNKEAEASFEKEGGIIGLSISKLAETCDVIFTSLPSPRAVEAVYFGEEGLFENSHSNVVLIDTSTVSPQLNKQLEEAAKEKKVDFLAAPVSGGVIGAENRTLTFMVGGSKEVYDKTESIMGVLGANIFHVSEQIDSGTTVKLINNLLIGFYTAGVSEALTLAKKNNMDLDKMFDILNVSYGQSRIYERNYKSFIASENYEPGFTVNLLKKDLGFAVDLAKESELHLPVSEMLLNVYEAASEAGYGENDMAALYKKVSEQLISNQKK</sequence>
<dbReference type="Gene3D" id="3.40.50.720">
    <property type="entry name" value="NAD(P)-binding Rossmann-like Domain"/>
    <property type="match status" value="1"/>
</dbReference>
<evidence type="ECO:0000256" key="4">
    <source>
        <dbReference type="PIRSR" id="PIRSR000103-1"/>
    </source>
</evidence>
<dbReference type="RefSeq" id="WP_088030112.1">
    <property type="nucleotide sequence ID" value="NZ_FWZD01000077.1"/>
</dbReference>
<feature type="domain" description="3-hydroxyisobutyrate dehydrogenase-like NAD-binding" evidence="6">
    <location>
        <begin position="167"/>
        <end position="285"/>
    </location>
</feature>
<dbReference type="EC" id="1.1.1.291" evidence="7"/>
<feature type="domain" description="6-phosphogluconate dehydrogenase NADP-binding" evidence="5">
    <location>
        <begin position="3"/>
        <end position="160"/>
    </location>
</feature>
<keyword evidence="2 7" id="KW-0560">Oxidoreductase</keyword>
<dbReference type="AlphaFoldDB" id="A0A1Y6AUE5"/>
<dbReference type="GO" id="GO:0050661">
    <property type="term" value="F:NADP binding"/>
    <property type="evidence" value="ECO:0007669"/>
    <property type="project" value="InterPro"/>
</dbReference>
<dbReference type="InterPro" id="IPR013328">
    <property type="entry name" value="6PGD_dom2"/>
</dbReference>
<dbReference type="PIRSF" id="PIRSF000103">
    <property type="entry name" value="HIBADH"/>
    <property type="match status" value="1"/>
</dbReference>
<evidence type="ECO:0000256" key="2">
    <source>
        <dbReference type="ARBA" id="ARBA00023002"/>
    </source>
</evidence>
<dbReference type="GO" id="GO:0016054">
    <property type="term" value="P:organic acid catabolic process"/>
    <property type="evidence" value="ECO:0007669"/>
    <property type="project" value="UniProtKB-ARBA"/>
</dbReference>
<dbReference type="InterPro" id="IPR036291">
    <property type="entry name" value="NAD(P)-bd_dom_sf"/>
</dbReference>
<proteinExistence type="inferred from homology"/>
<dbReference type="Proteomes" id="UP000194439">
    <property type="component" value="Unassembled WGS sequence"/>
</dbReference>
<dbReference type="Gene3D" id="1.10.1040.10">
    <property type="entry name" value="N-(1-d-carboxylethyl)-l-norvaline Dehydrogenase, domain 2"/>
    <property type="match status" value="1"/>
</dbReference>
<evidence type="ECO:0000256" key="1">
    <source>
        <dbReference type="ARBA" id="ARBA00009080"/>
    </source>
</evidence>
<feature type="active site" evidence="4">
    <location>
        <position position="172"/>
    </location>
</feature>
<dbReference type="PANTHER" id="PTHR22981">
    <property type="entry name" value="3-HYDROXYISOBUTYRATE DEHYDROGENASE-RELATED"/>
    <property type="match status" value="1"/>
</dbReference>
<dbReference type="PROSITE" id="PS00895">
    <property type="entry name" value="3_HYDROXYISOBUT_DH"/>
    <property type="match status" value="1"/>
</dbReference>
<dbReference type="SUPFAM" id="SSF48179">
    <property type="entry name" value="6-phosphogluconate dehydrogenase C-terminal domain-like"/>
    <property type="match status" value="1"/>
</dbReference>
<name>A0A1Y6AUE5_9BACI</name>
<dbReference type="InterPro" id="IPR008927">
    <property type="entry name" value="6-PGluconate_DH-like_C_sf"/>
</dbReference>
<dbReference type="GO" id="GO:0051287">
    <property type="term" value="F:NAD binding"/>
    <property type="evidence" value="ECO:0007669"/>
    <property type="project" value="InterPro"/>
</dbReference>
<reference evidence="8" key="1">
    <citation type="submission" date="2017-04" db="EMBL/GenBank/DDBJ databases">
        <authorList>
            <person name="Criscuolo A."/>
        </authorList>
    </citation>
    <scope>NUCLEOTIDE SEQUENCE [LARGE SCALE GENOMIC DNA]</scope>
</reference>
<dbReference type="PANTHER" id="PTHR22981:SF7">
    <property type="entry name" value="3-HYDROXYISOBUTYRATE DEHYDROGENASE, MITOCHONDRIAL"/>
    <property type="match status" value="1"/>
</dbReference>
<dbReference type="EMBL" id="FWZD01000077">
    <property type="protein sequence ID" value="SME51310.1"/>
    <property type="molecule type" value="Genomic_DNA"/>
</dbReference>
<dbReference type="InterPro" id="IPR029154">
    <property type="entry name" value="HIBADH-like_NADP-bd"/>
</dbReference>
<dbReference type="Pfam" id="PF03446">
    <property type="entry name" value="NAD_binding_2"/>
    <property type="match status" value="1"/>
</dbReference>
<dbReference type="GO" id="GO:0043718">
    <property type="term" value="F:2-hydroxymethylglutarate dehydrogenase activity"/>
    <property type="evidence" value="ECO:0007669"/>
    <property type="project" value="UniProtKB-EC"/>
</dbReference>
<dbReference type="Pfam" id="PF14833">
    <property type="entry name" value="NAD_binding_11"/>
    <property type="match status" value="1"/>
</dbReference>